<keyword evidence="2" id="KW-1185">Reference proteome</keyword>
<comment type="caution">
    <text evidence="1">The sequence shown here is derived from an EMBL/GenBank/DDBJ whole genome shotgun (WGS) entry which is preliminary data.</text>
</comment>
<sequence>MQSPTDLDTRDPFQLQRLADELPDDDDDRLLESQHALPSYKPLSHNDPYLSAETFDVELFLQSRSYTSLPDLRTELRDYLATLKEELVQLINDDYEAFISLSTDLRGEGMRLERLKWPLADLKSQTLVSKQELEQLRADTQDKLKKRAALRDEKAFLHLLLKISESVSRLESLLLIESTDSTAVSGDLLDVAVTGTTPDEDQQDERVRGNRAKHLSRVASEYTQLLYHVSKTNPGKCAFVTEVQWRVDRIKSTLFSDLDKVFAIALASDTDKTKFMIDVFECLRTYDVLGLWREAEEIIRRNVVDSFVKKNIFPAALNVPHSPLIPQTPISMGPRSPVPPCTASFLPRTPYTPFTAFASKQDPFALKMLQVQLLDESLGPLALLYNQIIKFVERDLKKLAESAEAICIKSGSRKSGIPPLHGPSNTQKQEPRKGFDIMANAVWAEIGQAIMDELGSAVFAAGKTDEFRKNHETTEAFIRALECLAPSVQSIESMRAHPVYTAFQKRWQIHTYFQLRWKEIVVKCEEALVSTKLDIIKDNAPFTTNQAIVVWNAISACWSNGVYMPVLSYRFWKLTLQLIGRYKMWLEASLPPFEPPPKVAAAVAAEKPTTPQGLSRSSTPGPQAEAASAESIEADNQLLKQFSAVIIDIATLETQVLTLWNEELCMMLPESAEGTEGSGVPANAEVALRHALASLTMMIAPIAGQIVTILCRRASDALLPVRSIPSQFRAMQNKKMPTERSYFVPLIMRPVSSYFGIKTADGGMGTSLKDTYMKQFASEVFRVASQRYLNYLLVMKKTEESLRRLKKGKKSGFSLFGSGSTPVDDGKDEERIRHQMALDVEAFRKDAIALGVDIEECQAFVQLEESVRAAWIEEPQS</sequence>
<dbReference type="EMBL" id="MU117987">
    <property type="protein sequence ID" value="KAF9650191.1"/>
    <property type="molecule type" value="Genomic_DNA"/>
</dbReference>
<proteinExistence type="predicted"/>
<organism evidence="1 2">
    <name type="scientific">Thelephora ganbajun</name>
    <name type="common">Ganba fungus</name>
    <dbReference type="NCBI Taxonomy" id="370292"/>
    <lineage>
        <taxon>Eukaryota</taxon>
        <taxon>Fungi</taxon>
        <taxon>Dikarya</taxon>
        <taxon>Basidiomycota</taxon>
        <taxon>Agaricomycotina</taxon>
        <taxon>Agaricomycetes</taxon>
        <taxon>Thelephorales</taxon>
        <taxon>Thelephoraceae</taxon>
        <taxon>Thelephora</taxon>
    </lineage>
</organism>
<protein>
    <submittedName>
        <fullName evidence="1">COG complex component</fullName>
    </submittedName>
</protein>
<evidence type="ECO:0000313" key="1">
    <source>
        <dbReference type="EMBL" id="KAF9650191.1"/>
    </source>
</evidence>
<gene>
    <name evidence="1" type="ORF">BDM02DRAFT_3268112</name>
</gene>
<accession>A0ACB6ZM09</accession>
<name>A0ACB6ZM09_THEGA</name>
<reference evidence="1" key="1">
    <citation type="submission" date="2019-10" db="EMBL/GenBank/DDBJ databases">
        <authorList>
            <consortium name="DOE Joint Genome Institute"/>
            <person name="Kuo A."/>
            <person name="Miyauchi S."/>
            <person name="Kiss E."/>
            <person name="Drula E."/>
            <person name="Kohler A."/>
            <person name="Sanchez-Garcia M."/>
            <person name="Andreopoulos B."/>
            <person name="Barry K.W."/>
            <person name="Bonito G."/>
            <person name="Buee M."/>
            <person name="Carver A."/>
            <person name="Chen C."/>
            <person name="Cichocki N."/>
            <person name="Clum A."/>
            <person name="Culley D."/>
            <person name="Crous P.W."/>
            <person name="Fauchery L."/>
            <person name="Girlanda M."/>
            <person name="Hayes R."/>
            <person name="Keri Z."/>
            <person name="Labutti K."/>
            <person name="Lipzen A."/>
            <person name="Lombard V."/>
            <person name="Magnuson J."/>
            <person name="Maillard F."/>
            <person name="Morin E."/>
            <person name="Murat C."/>
            <person name="Nolan M."/>
            <person name="Ohm R."/>
            <person name="Pangilinan J."/>
            <person name="Pereira M."/>
            <person name="Perotto S."/>
            <person name="Peter M."/>
            <person name="Riley R."/>
            <person name="Sitrit Y."/>
            <person name="Stielow B."/>
            <person name="Szollosi G."/>
            <person name="Zifcakova L."/>
            <person name="Stursova M."/>
            <person name="Spatafora J.W."/>
            <person name="Tedersoo L."/>
            <person name="Vaario L.-M."/>
            <person name="Yamada A."/>
            <person name="Yan M."/>
            <person name="Wang P."/>
            <person name="Xu J."/>
            <person name="Bruns T."/>
            <person name="Baldrian P."/>
            <person name="Vilgalys R."/>
            <person name="Henrissat B."/>
            <person name="Grigoriev I.V."/>
            <person name="Hibbett D."/>
            <person name="Nagy L.G."/>
            <person name="Martin F.M."/>
        </authorList>
    </citation>
    <scope>NUCLEOTIDE SEQUENCE</scope>
    <source>
        <strain evidence="1">P2</strain>
    </source>
</reference>
<reference evidence="1" key="2">
    <citation type="journal article" date="2020" name="Nat. Commun.">
        <title>Large-scale genome sequencing of mycorrhizal fungi provides insights into the early evolution of symbiotic traits.</title>
        <authorList>
            <person name="Miyauchi S."/>
            <person name="Kiss E."/>
            <person name="Kuo A."/>
            <person name="Drula E."/>
            <person name="Kohler A."/>
            <person name="Sanchez-Garcia M."/>
            <person name="Morin E."/>
            <person name="Andreopoulos B."/>
            <person name="Barry K.W."/>
            <person name="Bonito G."/>
            <person name="Buee M."/>
            <person name="Carver A."/>
            <person name="Chen C."/>
            <person name="Cichocki N."/>
            <person name="Clum A."/>
            <person name="Culley D."/>
            <person name="Crous P.W."/>
            <person name="Fauchery L."/>
            <person name="Girlanda M."/>
            <person name="Hayes R.D."/>
            <person name="Keri Z."/>
            <person name="LaButti K."/>
            <person name="Lipzen A."/>
            <person name="Lombard V."/>
            <person name="Magnuson J."/>
            <person name="Maillard F."/>
            <person name="Murat C."/>
            <person name="Nolan M."/>
            <person name="Ohm R.A."/>
            <person name="Pangilinan J."/>
            <person name="Pereira M.F."/>
            <person name="Perotto S."/>
            <person name="Peter M."/>
            <person name="Pfister S."/>
            <person name="Riley R."/>
            <person name="Sitrit Y."/>
            <person name="Stielow J.B."/>
            <person name="Szollosi G."/>
            <person name="Zifcakova L."/>
            <person name="Stursova M."/>
            <person name="Spatafora J.W."/>
            <person name="Tedersoo L."/>
            <person name="Vaario L.M."/>
            <person name="Yamada A."/>
            <person name="Yan M."/>
            <person name="Wang P."/>
            <person name="Xu J."/>
            <person name="Bruns T."/>
            <person name="Baldrian P."/>
            <person name="Vilgalys R."/>
            <person name="Dunand C."/>
            <person name="Henrissat B."/>
            <person name="Grigoriev I.V."/>
            <person name="Hibbett D."/>
            <person name="Nagy L.G."/>
            <person name="Martin F.M."/>
        </authorList>
    </citation>
    <scope>NUCLEOTIDE SEQUENCE</scope>
    <source>
        <strain evidence="1">P2</strain>
    </source>
</reference>
<dbReference type="Proteomes" id="UP000886501">
    <property type="component" value="Unassembled WGS sequence"/>
</dbReference>
<evidence type="ECO:0000313" key="2">
    <source>
        <dbReference type="Proteomes" id="UP000886501"/>
    </source>
</evidence>